<evidence type="ECO:0000256" key="1">
    <source>
        <dbReference type="SAM" id="SignalP"/>
    </source>
</evidence>
<keyword evidence="1" id="KW-0732">Signal</keyword>
<evidence type="ECO:0000259" key="2">
    <source>
        <dbReference type="Pfam" id="PF07589"/>
    </source>
</evidence>
<dbReference type="EMBL" id="WHUF01000001">
    <property type="protein sequence ID" value="MQA17911.1"/>
    <property type="molecule type" value="Genomic_DNA"/>
</dbReference>
<evidence type="ECO:0000313" key="4">
    <source>
        <dbReference type="Proteomes" id="UP000444318"/>
    </source>
</evidence>
<dbReference type="NCBIfam" id="TIGR02595">
    <property type="entry name" value="PEP_CTERM"/>
    <property type="match status" value="1"/>
</dbReference>
<feature type="domain" description="Ice-binding protein C-terminal" evidence="2">
    <location>
        <begin position="155"/>
        <end position="180"/>
    </location>
</feature>
<organism evidence="3 4">
    <name type="scientific">Rugamonas rivuli</name>
    <dbReference type="NCBI Taxonomy" id="2743358"/>
    <lineage>
        <taxon>Bacteria</taxon>
        <taxon>Pseudomonadati</taxon>
        <taxon>Pseudomonadota</taxon>
        <taxon>Betaproteobacteria</taxon>
        <taxon>Burkholderiales</taxon>
        <taxon>Oxalobacteraceae</taxon>
        <taxon>Telluria group</taxon>
        <taxon>Rugamonas</taxon>
    </lineage>
</organism>
<dbReference type="Proteomes" id="UP000444318">
    <property type="component" value="Unassembled WGS sequence"/>
</dbReference>
<protein>
    <submittedName>
        <fullName evidence="3">PEPxxWA-CTERM sorting domain-containing protein</fullName>
    </submittedName>
</protein>
<gene>
    <name evidence="3" type="ORF">GEV01_00130</name>
</gene>
<dbReference type="Pfam" id="PF07589">
    <property type="entry name" value="PEP-CTERM"/>
    <property type="match status" value="1"/>
</dbReference>
<sequence length="182" mass="18398">MNKIIRLLACAGLLAASVAAQAASYQFSYHFLDGEVVAGSFDGNANGNLITDLSNIAISVNGVAFGGGTHFYSFGFGPGGPVSGDGVASFDGKANQFLFVNADILQGEAPTHSLVSGTFNGGETDALAYYSIAGGGYGEGDGADPYSAARWSVTAVPEPATYAMLLGGLALTGALARRRKSA</sequence>
<proteinExistence type="predicted"/>
<comment type="caution">
    <text evidence="3">The sequence shown here is derived from an EMBL/GenBank/DDBJ whole genome shotgun (WGS) entry which is preliminary data.</text>
</comment>
<keyword evidence="4" id="KW-1185">Reference proteome</keyword>
<dbReference type="InterPro" id="IPR013424">
    <property type="entry name" value="Ice-binding_C"/>
</dbReference>
<dbReference type="AlphaFoldDB" id="A0A843S6M3"/>
<name>A0A843S6M3_9BURK</name>
<accession>A0A843S6M3</accession>
<evidence type="ECO:0000313" key="3">
    <source>
        <dbReference type="EMBL" id="MQA17911.1"/>
    </source>
</evidence>
<dbReference type="NCBIfam" id="NF035944">
    <property type="entry name" value="PEPxxWA-CTERM"/>
    <property type="match status" value="1"/>
</dbReference>
<feature type="signal peptide" evidence="1">
    <location>
        <begin position="1"/>
        <end position="22"/>
    </location>
</feature>
<dbReference type="RefSeq" id="WP_152800581.1">
    <property type="nucleotide sequence ID" value="NZ_WHUF01000001.1"/>
</dbReference>
<feature type="chain" id="PRO_5032374644" evidence="1">
    <location>
        <begin position="23"/>
        <end position="182"/>
    </location>
</feature>
<reference evidence="3 4" key="1">
    <citation type="submission" date="2019-10" db="EMBL/GenBank/DDBJ databases">
        <title>Two novel species isolated from a subtropical stream in China.</title>
        <authorList>
            <person name="Lu H."/>
        </authorList>
    </citation>
    <scope>NUCLEOTIDE SEQUENCE [LARGE SCALE GENOMIC DNA]</scope>
    <source>
        <strain evidence="3 4">FT103W</strain>
    </source>
</reference>